<feature type="transmembrane region" description="Helical" evidence="13">
    <location>
        <begin position="377"/>
        <end position="401"/>
    </location>
</feature>
<feature type="transmembrane region" description="Helical" evidence="13">
    <location>
        <begin position="537"/>
        <end position="557"/>
    </location>
</feature>
<dbReference type="GO" id="GO:0032977">
    <property type="term" value="F:membrane insertase activity"/>
    <property type="evidence" value="ECO:0007669"/>
    <property type="project" value="InterPro"/>
</dbReference>
<keyword evidence="6 13" id="KW-0812">Transmembrane</keyword>
<gene>
    <name evidence="13" type="primary">yidC</name>
    <name evidence="17" type="ORF">SAMN05216323_10433</name>
</gene>
<keyword evidence="5 13" id="KW-1003">Cell membrane</keyword>
<evidence type="ECO:0000256" key="9">
    <source>
        <dbReference type="ARBA" id="ARBA00023136"/>
    </source>
</evidence>
<accession>A0A1G6NFZ1</accession>
<dbReference type="NCBIfam" id="NF002356">
    <property type="entry name" value="PRK01318.2-3"/>
    <property type="match status" value="1"/>
</dbReference>
<keyword evidence="8 13" id="KW-1133">Transmembrane helix</keyword>
<keyword evidence="4 13" id="KW-0813">Transport</keyword>
<dbReference type="GO" id="GO:0051205">
    <property type="term" value="P:protein insertion into membrane"/>
    <property type="evidence" value="ECO:0007669"/>
    <property type="project" value="TreeGrafter"/>
</dbReference>
<feature type="transmembrane region" description="Helical" evidence="13">
    <location>
        <begin position="6"/>
        <end position="24"/>
    </location>
</feature>
<evidence type="ECO:0000313" key="17">
    <source>
        <dbReference type="EMBL" id="SDC66780.1"/>
    </source>
</evidence>
<dbReference type="InterPro" id="IPR047196">
    <property type="entry name" value="YidC_ALB_C"/>
</dbReference>
<comment type="subunit">
    <text evidence="13">Interacts with the Sec translocase complex via SecD. Specifically interacts with transmembrane segments of nascent integral membrane proteins during membrane integration.</text>
</comment>
<dbReference type="Pfam" id="PF02096">
    <property type="entry name" value="60KD_IMP"/>
    <property type="match status" value="1"/>
</dbReference>
<name>A0A1G6NFZ1_9BACT</name>
<feature type="transmembrane region" description="Helical" evidence="13">
    <location>
        <begin position="448"/>
        <end position="469"/>
    </location>
</feature>
<dbReference type="NCBIfam" id="TIGR03593">
    <property type="entry name" value="yidC_nterm"/>
    <property type="match status" value="1"/>
</dbReference>
<feature type="compositionally biased region" description="Basic and acidic residues" evidence="14">
    <location>
        <begin position="608"/>
        <end position="624"/>
    </location>
</feature>
<dbReference type="Pfam" id="PF14849">
    <property type="entry name" value="YidC_periplas"/>
    <property type="match status" value="1"/>
</dbReference>
<evidence type="ECO:0000256" key="12">
    <source>
        <dbReference type="ARBA" id="ARBA00033342"/>
    </source>
</evidence>
<organism evidence="17 18">
    <name type="scientific">Williamwhitmania taraxaci</name>
    <dbReference type="NCBI Taxonomy" id="1640674"/>
    <lineage>
        <taxon>Bacteria</taxon>
        <taxon>Pseudomonadati</taxon>
        <taxon>Bacteroidota</taxon>
        <taxon>Bacteroidia</taxon>
        <taxon>Bacteroidales</taxon>
        <taxon>Williamwhitmaniaceae</taxon>
        <taxon>Williamwhitmania</taxon>
    </lineage>
</organism>
<evidence type="ECO:0000313" key="18">
    <source>
        <dbReference type="Proteomes" id="UP000199452"/>
    </source>
</evidence>
<dbReference type="CDD" id="cd20070">
    <property type="entry name" value="5TM_YidC_Alb3"/>
    <property type="match status" value="1"/>
</dbReference>
<keyword evidence="10 13" id="KW-0143">Chaperone</keyword>
<evidence type="ECO:0000256" key="2">
    <source>
        <dbReference type="ARBA" id="ARBA00010527"/>
    </source>
</evidence>
<evidence type="ECO:0000256" key="3">
    <source>
        <dbReference type="ARBA" id="ARBA00015325"/>
    </source>
</evidence>
<evidence type="ECO:0000256" key="5">
    <source>
        <dbReference type="ARBA" id="ARBA00022475"/>
    </source>
</evidence>
<evidence type="ECO:0000256" key="4">
    <source>
        <dbReference type="ARBA" id="ARBA00022448"/>
    </source>
</evidence>
<keyword evidence="7 13" id="KW-0653">Protein transport</keyword>
<evidence type="ECO:0000256" key="14">
    <source>
        <dbReference type="SAM" id="MobiDB-lite"/>
    </source>
</evidence>
<dbReference type="InterPro" id="IPR038221">
    <property type="entry name" value="YidC_periplasmic_sf"/>
</dbReference>
<evidence type="ECO:0000256" key="8">
    <source>
        <dbReference type="ARBA" id="ARBA00022989"/>
    </source>
</evidence>
<dbReference type="RefSeq" id="WP_092439093.1">
    <property type="nucleotide sequence ID" value="NZ_FMYP01000043.1"/>
</dbReference>
<dbReference type="OrthoDB" id="9780552at2"/>
<feature type="transmembrane region" description="Helical" evidence="13">
    <location>
        <begin position="506"/>
        <end position="525"/>
    </location>
</feature>
<keyword evidence="18" id="KW-1185">Reference proteome</keyword>
<sequence length="624" mass="70181">MDKNTIIGIVIVGAILIGFSVYNGKQAKEFAEANRRQDSIAAVEAAKHAPIVAPVDAPTASEIQAKSDSALVSSMGASLGTMGNALKGEESLIDLENDLIKVTISNKGGRIYSVELKDYKTFNGQPLVLFNGKNQVFSMNLFLKEAVETGKFYFTPDTDAKLITLAEGDSVKSITMRLPVADSSFVDYKYTLRKGSYMVDFQVNMVNMAGIISKQATSIDLKWEADAKQFEKGASNENNYTSVAYMHSSMEFEELSARSDEKSETVPTQVKWVAFKQQFFSSIILAEKPFSNIVVGFTKDQNPADSVLKRMHANLTIPYSAQDKGPINLQFYFGPNHFNTLSSYGHDFNKLVSIGSWIVRWINRYVVIPVFNFLGSYIASYGLIILLLTLLLKGVLMPLTWKSYLSSAKMRVLKPEVDKIGLKYPKKEDAMKKQQEVMSLYKRAGASPLGGCLPMLLQFPILIAMFQFFPSSIELRQESFLWATDLSSYDSILQLPFTIPMYGDHISLFTLLMAVALFFTSRISYAQMGDTSTQMPGMKFMMLYMMPIMMIVWFNNYSAGLSYYYFLSNMVTLGQTLIIRRFVDEEALLAKLRENVKKAPAKKSKFQQRLEDMARRQQDMKKGK</sequence>
<evidence type="ECO:0000256" key="6">
    <source>
        <dbReference type="ARBA" id="ARBA00022692"/>
    </source>
</evidence>
<dbReference type="PANTHER" id="PTHR12428:SF65">
    <property type="entry name" value="CYTOCHROME C OXIDASE ASSEMBLY PROTEIN COX18, MITOCHONDRIAL"/>
    <property type="match status" value="1"/>
</dbReference>
<evidence type="ECO:0000259" key="15">
    <source>
        <dbReference type="Pfam" id="PF02096"/>
    </source>
</evidence>
<protein>
    <recommendedName>
        <fullName evidence="3 13">Membrane protein insertase YidC</fullName>
    </recommendedName>
    <alternativeName>
        <fullName evidence="12 13">Foldase YidC</fullName>
    </alternativeName>
    <alternativeName>
        <fullName evidence="11 13">Membrane integrase YidC</fullName>
    </alternativeName>
    <alternativeName>
        <fullName evidence="13">Membrane protein YidC</fullName>
    </alternativeName>
</protein>
<evidence type="ECO:0000256" key="11">
    <source>
        <dbReference type="ARBA" id="ARBA00033245"/>
    </source>
</evidence>
<dbReference type="Proteomes" id="UP000199452">
    <property type="component" value="Unassembled WGS sequence"/>
</dbReference>
<dbReference type="InterPro" id="IPR028055">
    <property type="entry name" value="YidC/Oxa/ALB_C"/>
</dbReference>
<dbReference type="CDD" id="cd19961">
    <property type="entry name" value="EcYidC-like_peri"/>
    <property type="match status" value="1"/>
</dbReference>
<dbReference type="GO" id="GO:0005886">
    <property type="term" value="C:plasma membrane"/>
    <property type="evidence" value="ECO:0007669"/>
    <property type="project" value="UniProtKB-SubCell"/>
</dbReference>
<dbReference type="InterPro" id="IPR001708">
    <property type="entry name" value="YidC/ALB3/OXA1/COX18"/>
</dbReference>
<proteinExistence type="inferred from homology"/>
<dbReference type="InterPro" id="IPR019998">
    <property type="entry name" value="Membr_insert_YidC"/>
</dbReference>
<reference evidence="17 18" key="1">
    <citation type="submission" date="2016-09" db="EMBL/GenBank/DDBJ databases">
        <authorList>
            <person name="Capua I."/>
            <person name="De Benedictis P."/>
            <person name="Joannis T."/>
            <person name="Lombin L.H."/>
            <person name="Cattoli G."/>
        </authorList>
    </citation>
    <scope>NUCLEOTIDE SEQUENCE [LARGE SCALE GENOMIC DNA]</scope>
    <source>
        <strain evidence="17 18">A7P-90m</strain>
    </source>
</reference>
<evidence type="ECO:0000256" key="13">
    <source>
        <dbReference type="HAMAP-Rule" id="MF_01810"/>
    </source>
</evidence>
<dbReference type="STRING" id="1640674.SAMN05216323_10433"/>
<feature type="domain" description="Membrane insertase YidC/Oxa/ALB C-terminal" evidence="15">
    <location>
        <begin position="381"/>
        <end position="581"/>
    </location>
</feature>
<evidence type="ECO:0000259" key="16">
    <source>
        <dbReference type="Pfam" id="PF14849"/>
    </source>
</evidence>
<dbReference type="EMBL" id="FMYP01000043">
    <property type="protein sequence ID" value="SDC66780.1"/>
    <property type="molecule type" value="Genomic_DNA"/>
</dbReference>
<dbReference type="GO" id="GO:0015031">
    <property type="term" value="P:protein transport"/>
    <property type="evidence" value="ECO:0007669"/>
    <property type="project" value="UniProtKB-KW"/>
</dbReference>
<dbReference type="AlphaFoldDB" id="A0A1G6NFZ1"/>
<comment type="similarity">
    <text evidence="2 13">Belongs to the OXA1/ALB3/YidC family. Type 1 subfamily.</text>
</comment>
<dbReference type="HAMAP" id="MF_01810">
    <property type="entry name" value="YidC_type1"/>
    <property type="match status" value="1"/>
</dbReference>
<keyword evidence="9 13" id="KW-0472">Membrane</keyword>
<evidence type="ECO:0000256" key="10">
    <source>
        <dbReference type="ARBA" id="ARBA00023186"/>
    </source>
</evidence>
<evidence type="ECO:0000256" key="1">
    <source>
        <dbReference type="ARBA" id="ARBA00004429"/>
    </source>
</evidence>
<dbReference type="PANTHER" id="PTHR12428">
    <property type="entry name" value="OXA1"/>
    <property type="match status" value="1"/>
</dbReference>
<comment type="subcellular location">
    <subcellularLocation>
        <location evidence="1">Cell inner membrane</location>
        <topology evidence="1">Multi-pass membrane protein</topology>
    </subcellularLocation>
    <subcellularLocation>
        <location evidence="13">Cell membrane</location>
        <topology evidence="13">Multi-pass membrane protein</topology>
    </subcellularLocation>
</comment>
<dbReference type="Gene3D" id="2.70.98.90">
    <property type="match status" value="1"/>
</dbReference>
<feature type="domain" description="Membrane insertase YidC N-terminal" evidence="16">
    <location>
        <begin position="93"/>
        <end position="366"/>
    </location>
</feature>
<dbReference type="PRINTS" id="PR00701">
    <property type="entry name" value="60KDINNERMP"/>
</dbReference>
<comment type="function">
    <text evidence="13">Required for the insertion and/or proper folding and/or complex formation of integral membrane proteins into the membrane. Involved in integration of membrane proteins that insert both dependently and independently of the Sec translocase complex, as well as at least some lipoproteins. Aids folding of multispanning membrane proteins.</text>
</comment>
<feature type="region of interest" description="Disordered" evidence="14">
    <location>
        <begin position="598"/>
        <end position="624"/>
    </location>
</feature>
<dbReference type="NCBIfam" id="TIGR03592">
    <property type="entry name" value="yidC_oxa1_cterm"/>
    <property type="match status" value="1"/>
</dbReference>
<evidence type="ECO:0000256" key="7">
    <source>
        <dbReference type="ARBA" id="ARBA00022927"/>
    </source>
</evidence>
<dbReference type="InterPro" id="IPR028053">
    <property type="entry name" value="Membr_insert_YidC_N"/>
</dbReference>